<gene>
    <name evidence="2" type="ORF">TRFO_33720</name>
</gene>
<organism evidence="2 3">
    <name type="scientific">Tritrichomonas foetus</name>
    <dbReference type="NCBI Taxonomy" id="1144522"/>
    <lineage>
        <taxon>Eukaryota</taxon>
        <taxon>Metamonada</taxon>
        <taxon>Parabasalia</taxon>
        <taxon>Tritrichomonadida</taxon>
        <taxon>Tritrichomonadidae</taxon>
        <taxon>Tritrichomonas</taxon>
    </lineage>
</organism>
<evidence type="ECO:0000313" key="2">
    <source>
        <dbReference type="EMBL" id="OHS99761.1"/>
    </source>
</evidence>
<feature type="domain" description="DUF4704" evidence="1">
    <location>
        <begin position="1055"/>
        <end position="1168"/>
    </location>
</feature>
<accession>A0A1J4JM43</accession>
<evidence type="ECO:0000259" key="1">
    <source>
        <dbReference type="Pfam" id="PF15787"/>
    </source>
</evidence>
<keyword evidence="3" id="KW-1185">Reference proteome</keyword>
<dbReference type="EMBL" id="MLAK01000988">
    <property type="protein sequence ID" value="OHS99761.1"/>
    <property type="molecule type" value="Genomic_DNA"/>
</dbReference>
<comment type="caution">
    <text evidence="2">The sequence shown here is derived from an EMBL/GenBank/DDBJ whole genome shotgun (WGS) entry which is preliminary data.</text>
</comment>
<sequence length="1697" mass="195512">MQSANKMDLTYRDFLDAVFSLETPTPVPSLSHSFINLVPSINVTLLKSRDASDEQLINELRLSFTDRFPALSVMKENKYSFLLSEDGKTFASIFILQSITPYFLNSVKILEPEFLRLFIDLLKFSKKISPQFDDLNLQAFGFLYQKCAECSQFMSVLPNITKYLKNVLIPPTNWFKAQVSCIKAILLSMFSRPSPYLLALAATHLVMMIPFFSKLESKSQSYENLNDIYDLIYKFDAEFSTKFPEFEKNQNYLDMRTTLYRIGLELNRITSTLFKQYLPIIFSKITEPIISNDELSLKIEPISKNCEVDTDTLLKDDDQQLELEEGEKIEFEKIENILSSINHPIMDLCDEIAAFPEKTISGMIQLIISEGFQEIINGNISFHIFAFLLMNERNDLSEVSQFIVIKNIKSIFFTEALFNPAITNFNYPQSRILSVRMLVIHIFTRLINENPLSESFFIPILTNHLNRFVLYPEMFSEFANATIPILCKYNKLTEAQLVILNCFSSALQAQQYAKFNNKLVHHRAVRSLAFNALRQYIESVILTKPKYYFVSSFFSDILLMIYEISVCDSLFLLIEKYCSIFISSEPPNVVALFNGTIETLNIIIHDIKKFRIPCAKLLKTLFRVLCSLTNAQIEAIKTTEFFEKVRSIIFLDDADIDSIANALIIDHFAPKRQKEARWHEIANIVAKHEFSDSMYQSLLIILSHNNEPFTSIANQNAIYVIPSALESKYSLHFLRKILKMLRNSIPDRILFSELGIITYVIKLLNEDSDEELWEIVMEICKLVFTHSTKRNDLFSFFRLLSPISEHVQSKHVKKALSVIVDLVAQQPAKYRSIIRFTSRSGLIKLPSIPLKDLVYGFTISENVMISNYQNPSDCLRLFKFTNGSTFMIAELYSSCLVILSSLYNNKELIVEFKFPVNEWFVLSLSFTELDFVSVYVNKKKVGEANLNLPSIDCPDLFNDNVLFGGDSQGFVECHFTRAAIFINNPETEFPNIHSDEKLASDQRTYFLIDSVSYIKGKLHNLAHSSTSYYDFSGQLIPNVSSFNSTFLYSKGLEFVISLFSQIDYKITSEDYSNEQYFTQLLELICILIQMSDSVQAQLVKINAFETLAHFMYNSNSFEMNFDISSTIFKIQPCIRYKRLLTSFVRSILLNFPLWKGASVKMLKELFKAWKLSTSYIPDVLTNELRPQIILNTLKTLEEENLMNQEIRSILFDILVKSLCIECNSQDLAMIISVMKLHSNDSKIIIEFLMMLDNFVGKSPSQMGNVSRTLVTTEWLALNSDPNIQLTLIKHFMQSDVNLLVQFILKIIDSASWNEQNINDEILLSGCNIFAGVESKTFEDLIDQSSKWEVNELLLPILLSHAMFASDEVCDKFSQFLLTVFSLGEQSVIVRESINGLTLFLLISFEIFKRSKIFSFNNDIDSSSTNASDAISGDIKSGKNEPRFLLVLISSNPHICSRTFKMIDLISYISHIDFHQFQSNLALDLTKIVFDHNYVGDRDQYIDILTNFICFHTRIKKKSDSSLDFLKLVGLMKKGNLTLPKYTFYMQMEKNVWIDKHIVSRLIKGIINIREQLNLSRFSMLLSFICHQKVFNRKIPLILDKFLKKAEADSRIWIPVIYQVARHPADFEEAKAFMTTFGSKLKISIDMYSNYCEYFNQFISNFTFEQPIPENIGNAIHQELIYDDSAAKKTRDAIEDVK</sequence>
<dbReference type="Proteomes" id="UP000179807">
    <property type="component" value="Unassembled WGS sequence"/>
</dbReference>
<evidence type="ECO:0000313" key="3">
    <source>
        <dbReference type="Proteomes" id="UP000179807"/>
    </source>
</evidence>
<dbReference type="RefSeq" id="XP_068352898.1">
    <property type="nucleotide sequence ID" value="XM_068509239.1"/>
</dbReference>
<dbReference type="PANTHER" id="PTHR13743">
    <property type="entry name" value="BEIGE/BEACH-RELATED"/>
    <property type="match status" value="1"/>
</dbReference>
<dbReference type="InterPro" id="IPR031570">
    <property type="entry name" value="NBEA/BDCP_DUF4704"/>
</dbReference>
<protein>
    <recommendedName>
        <fullName evidence="1">DUF4704 domain-containing protein</fullName>
    </recommendedName>
</protein>
<dbReference type="InterPro" id="IPR050865">
    <property type="entry name" value="BEACH_Domain"/>
</dbReference>
<reference evidence="2" key="1">
    <citation type="submission" date="2016-10" db="EMBL/GenBank/DDBJ databases">
        <authorList>
            <person name="Benchimol M."/>
            <person name="Almeida L.G."/>
            <person name="Vasconcelos A.T."/>
            <person name="Perreira-Neves A."/>
            <person name="Rosa I.A."/>
            <person name="Tasca T."/>
            <person name="Bogo M.R."/>
            <person name="de Souza W."/>
        </authorList>
    </citation>
    <scope>NUCLEOTIDE SEQUENCE [LARGE SCALE GENOMIC DNA]</scope>
    <source>
        <strain evidence="2">K</strain>
    </source>
</reference>
<dbReference type="VEuPathDB" id="TrichDB:TRFO_33720"/>
<dbReference type="GeneID" id="94843943"/>
<proteinExistence type="predicted"/>
<dbReference type="Pfam" id="PF15787">
    <property type="entry name" value="DUF4704"/>
    <property type="match status" value="1"/>
</dbReference>
<dbReference type="PANTHER" id="PTHR13743:SF112">
    <property type="entry name" value="BEACH DOMAIN-CONTAINING PROTEIN"/>
    <property type="match status" value="1"/>
</dbReference>
<name>A0A1J4JM43_9EUKA</name>